<keyword evidence="7" id="KW-1185">Reference proteome</keyword>
<dbReference type="GO" id="GO:0005975">
    <property type="term" value="P:carbohydrate metabolic process"/>
    <property type="evidence" value="ECO:0007669"/>
    <property type="project" value="InterPro"/>
</dbReference>
<dbReference type="HOGENOM" id="CLU_010471_0_0_0"/>
<dbReference type="PROSITE" id="PS00820">
    <property type="entry name" value="GLUCOAMYLASE"/>
    <property type="match status" value="1"/>
</dbReference>
<dbReference type="InterPro" id="IPR015220">
    <property type="entry name" value="Glucodextranase_N"/>
</dbReference>
<dbReference type="InterPro" id="IPR008928">
    <property type="entry name" value="6-hairpin_glycosidase_sf"/>
</dbReference>
<dbReference type="eggNOG" id="COG3387">
    <property type="taxonomic scope" value="Bacteria"/>
</dbReference>
<dbReference type="InterPro" id="IPR011613">
    <property type="entry name" value="GH15-like"/>
</dbReference>
<dbReference type="InterPro" id="IPR012341">
    <property type="entry name" value="6hp_glycosidase-like_sf"/>
</dbReference>
<proteinExistence type="inferred from homology"/>
<dbReference type="SUPFAM" id="SSF74650">
    <property type="entry name" value="Galactose mutarotase-like"/>
    <property type="match status" value="1"/>
</dbReference>
<dbReference type="SUPFAM" id="SSF48208">
    <property type="entry name" value="Six-hairpin glycosidases"/>
    <property type="match status" value="1"/>
</dbReference>
<dbReference type="InterPro" id="IPR011013">
    <property type="entry name" value="Gal_mutarotase_sf_dom"/>
</dbReference>
<evidence type="ECO:0000256" key="3">
    <source>
        <dbReference type="ARBA" id="ARBA00023295"/>
    </source>
</evidence>
<evidence type="ECO:0000313" key="7">
    <source>
        <dbReference type="Proteomes" id="UP000002432"/>
    </source>
</evidence>
<dbReference type="EMBL" id="CP000360">
    <property type="protein sequence ID" value="ABF41808.1"/>
    <property type="molecule type" value="Genomic_DNA"/>
</dbReference>
<evidence type="ECO:0000259" key="5">
    <source>
        <dbReference type="Pfam" id="PF09137"/>
    </source>
</evidence>
<dbReference type="CDD" id="cd07430">
    <property type="entry name" value="GH15_N"/>
    <property type="match status" value="1"/>
</dbReference>
<evidence type="ECO:0000256" key="2">
    <source>
        <dbReference type="ARBA" id="ARBA00022801"/>
    </source>
</evidence>
<dbReference type="AlphaFoldDB" id="Q1IMU2"/>
<dbReference type="GO" id="GO:0016757">
    <property type="term" value="F:glycosyltransferase activity"/>
    <property type="evidence" value="ECO:0007669"/>
    <property type="project" value="UniProtKB-ARBA"/>
</dbReference>
<dbReference type="PANTHER" id="PTHR31616">
    <property type="entry name" value="TREHALASE"/>
    <property type="match status" value="1"/>
</dbReference>
<sequence>MDDHIEEKVAFGAPGMEPRWTRGAKDAVGTAYSTSSKVWYTLAGGCITEIYYPTIDTPQVRDVQFLVSDGETFCDEERRHMCADIDHVAEAALGYDVVSRDRSGRYTLKKTVLGDPHQNCLLVRTELLPSPQFKDKLRLFVLAAPHMGIGGWHNNAEVHEFKGRRFLVAHKDGFWMAIGATIPFLKCSVGYVGASDGWTDIKDDYAMDWEFESAPDGNVAMTGQFDLSHGTEFTMGIAFGRTLHSAVTSLINSICAPFDRVLTNFITQWARTAKRFDLIKNGLKPHNAHLFEHSVNLLLASEDKTYPGAMIASPAIPWGEDKGDDELGGYHLVWTRDMVNSASALLAVGDLGTPLRALIYLAVSQRDDGGFYQNFWINGDPYWHGVQLDEVSFPIVLAWRLWKANALNQFDPYPLVKRAAGYVIREGPYSPQERWEEAGGYSPSTLAISIAALVCAADFMSARGEPELATFVLQYADFLEQHVERWTVTTEGSLLPGIPTHYIRINPANLANGFIDENPNTGTLRMANQEPGTQYDYPSKDVVDAGFLELVRYGIRAAGSRLMEDSLRVIDAVLKVDTPQGPAWHRYNHDGFGQRDDGGSYNYWGVGRVWPLLTGERGHYELAAGRDAELYHDTMANFSHGVGLLPEQVWDSPSLPKKHIEFGGPTGAAIPLMWAHAEYLKLSRSIEDGRVFDLIEPVSDRYQSASYNPEPLEIWKLNRQIRSVPANTKVRLLASAPFQLHWSAENWATVNDSPSTKTDLGVHYVDVVIAGDPHDPLRFTFYWTAESRWEGKDYELAVEARPVEAGRKAAHGVQ</sequence>
<evidence type="ECO:0000313" key="6">
    <source>
        <dbReference type="EMBL" id="ABF41808.1"/>
    </source>
</evidence>
<reference evidence="6 7" key="1">
    <citation type="journal article" date="2009" name="Appl. Environ. Microbiol.">
        <title>Three genomes from the phylum Acidobacteria provide insight into the lifestyles of these microorganisms in soils.</title>
        <authorList>
            <person name="Ward N.L."/>
            <person name="Challacombe J.F."/>
            <person name="Janssen P.H."/>
            <person name="Henrissat B."/>
            <person name="Coutinho P.M."/>
            <person name="Wu M."/>
            <person name="Xie G."/>
            <person name="Haft D.H."/>
            <person name="Sait M."/>
            <person name="Badger J."/>
            <person name="Barabote R.D."/>
            <person name="Bradley B."/>
            <person name="Brettin T.S."/>
            <person name="Brinkac L.M."/>
            <person name="Bruce D."/>
            <person name="Creasy T."/>
            <person name="Daugherty S.C."/>
            <person name="Davidsen T.M."/>
            <person name="DeBoy R.T."/>
            <person name="Detter J.C."/>
            <person name="Dodson R.J."/>
            <person name="Durkin A.S."/>
            <person name="Ganapathy A."/>
            <person name="Gwinn-Giglio M."/>
            <person name="Han C.S."/>
            <person name="Khouri H."/>
            <person name="Kiss H."/>
            <person name="Kothari S.P."/>
            <person name="Madupu R."/>
            <person name="Nelson K.E."/>
            <person name="Nelson W.C."/>
            <person name="Paulsen I."/>
            <person name="Penn K."/>
            <person name="Ren Q."/>
            <person name="Rosovitz M.J."/>
            <person name="Selengut J.D."/>
            <person name="Shrivastava S."/>
            <person name="Sullivan S.A."/>
            <person name="Tapia R."/>
            <person name="Thompson L.S."/>
            <person name="Watkins K.L."/>
            <person name="Yang Q."/>
            <person name="Yu C."/>
            <person name="Zafar N."/>
            <person name="Zhou L."/>
            <person name="Kuske C.R."/>
        </authorList>
    </citation>
    <scope>NUCLEOTIDE SEQUENCE [LARGE SCALE GENOMIC DNA]</scope>
    <source>
        <strain evidence="6 7">Ellin345</strain>
    </source>
</reference>
<dbReference type="Gene3D" id="1.50.10.10">
    <property type="match status" value="1"/>
</dbReference>
<protein>
    <submittedName>
        <fullName evidence="6">Glucan 1,4-alpha-glucosidase</fullName>
        <ecNumber evidence="6">3.2.1.3</ecNumber>
    </submittedName>
</protein>
<dbReference type="Proteomes" id="UP000002432">
    <property type="component" value="Chromosome"/>
</dbReference>
<feature type="domain" description="Glucodextranase N-terminal" evidence="5">
    <location>
        <begin position="10"/>
        <end position="271"/>
    </location>
</feature>
<keyword evidence="2 6" id="KW-0378">Hydrolase</keyword>
<dbReference type="EnsemblBacteria" id="ABF41808">
    <property type="protein sequence ID" value="ABF41808"/>
    <property type="gene ID" value="Acid345_2807"/>
</dbReference>
<dbReference type="InterPro" id="IPR046966">
    <property type="entry name" value="Glucoamylase_active_site"/>
</dbReference>
<dbReference type="Pfam" id="PF00723">
    <property type="entry name" value="Glyco_hydro_15"/>
    <property type="match status" value="1"/>
</dbReference>
<dbReference type="GO" id="GO:0030246">
    <property type="term" value="F:carbohydrate binding"/>
    <property type="evidence" value="ECO:0007669"/>
    <property type="project" value="InterPro"/>
</dbReference>
<organism evidence="6 7">
    <name type="scientific">Koribacter versatilis (strain Ellin345)</name>
    <dbReference type="NCBI Taxonomy" id="204669"/>
    <lineage>
        <taxon>Bacteria</taxon>
        <taxon>Pseudomonadati</taxon>
        <taxon>Acidobacteriota</taxon>
        <taxon>Terriglobia</taxon>
        <taxon>Terriglobales</taxon>
        <taxon>Candidatus Korobacteraceae</taxon>
        <taxon>Candidatus Korobacter</taxon>
    </lineage>
</organism>
<evidence type="ECO:0000256" key="1">
    <source>
        <dbReference type="ARBA" id="ARBA00006188"/>
    </source>
</evidence>
<dbReference type="EC" id="3.2.1.3" evidence="6"/>
<evidence type="ECO:0000259" key="4">
    <source>
        <dbReference type="Pfam" id="PF00723"/>
    </source>
</evidence>
<comment type="similarity">
    <text evidence="1">Belongs to the glycosyl hydrolase 15 family.</text>
</comment>
<dbReference type="Pfam" id="PF09137">
    <property type="entry name" value="Glucodextran_N"/>
    <property type="match status" value="1"/>
</dbReference>
<dbReference type="STRING" id="204669.Acid345_2807"/>
<dbReference type="KEGG" id="aba:Acid345_2807"/>
<keyword evidence="3 6" id="KW-0326">Glycosidase</keyword>
<dbReference type="PANTHER" id="PTHR31616:SF0">
    <property type="entry name" value="GLUCAN 1,4-ALPHA-GLUCOSIDASE"/>
    <property type="match status" value="1"/>
</dbReference>
<dbReference type="Gene3D" id="2.70.98.10">
    <property type="match status" value="1"/>
</dbReference>
<feature type="domain" description="GH15-like" evidence="4">
    <location>
        <begin position="293"/>
        <end position="683"/>
    </location>
</feature>
<dbReference type="OrthoDB" id="3902805at2"/>
<dbReference type="RefSeq" id="WP_011523609.1">
    <property type="nucleotide sequence ID" value="NC_008009.1"/>
</dbReference>
<gene>
    <name evidence="6" type="ordered locus">Acid345_2807</name>
</gene>
<accession>Q1IMU2</accession>
<name>Q1IMU2_KORVE</name>
<dbReference type="InterPro" id="IPR014718">
    <property type="entry name" value="GH-type_carb-bd"/>
</dbReference>
<dbReference type="CAZy" id="GH15">
    <property type="family name" value="Glycoside Hydrolase Family 15"/>
</dbReference>
<dbReference type="GO" id="GO:0004339">
    <property type="term" value="F:glucan 1,4-alpha-glucosidase activity"/>
    <property type="evidence" value="ECO:0007669"/>
    <property type="project" value="UniProtKB-EC"/>
</dbReference>